<feature type="compositionally biased region" description="Basic residues" evidence="1">
    <location>
        <begin position="44"/>
        <end position="53"/>
    </location>
</feature>
<feature type="compositionally biased region" description="Polar residues" evidence="1">
    <location>
        <begin position="1"/>
        <end position="12"/>
    </location>
</feature>
<name>A0A3P7L812_STRVU</name>
<sequence>MLSSHASATTVVSPSKRQKSRSPKPRPAEVFRSNVSATQNPLLRRSKGLRIRE</sequence>
<accession>A0A3P7L812</accession>
<dbReference type="Proteomes" id="UP000270094">
    <property type="component" value="Unassembled WGS sequence"/>
</dbReference>
<gene>
    <name evidence="2" type="ORF">SVUK_LOCUS13913</name>
</gene>
<keyword evidence="3" id="KW-1185">Reference proteome</keyword>
<evidence type="ECO:0000313" key="3">
    <source>
        <dbReference type="Proteomes" id="UP000270094"/>
    </source>
</evidence>
<reference evidence="2 3" key="1">
    <citation type="submission" date="2018-11" db="EMBL/GenBank/DDBJ databases">
        <authorList>
            <consortium name="Pathogen Informatics"/>
        </authorList>
    </citation>
    <scope>NUCLEOTIDE SEQUENCE [LARGE SCALE GENOMIC DNA]</scope>
</reference>
<protein>
    <submittedName>
        <fullName evidence="2">Uncharacterized protein</fullName>
    </submittedName>
</protein>
<dbReference type="EMBL" id="UYYB01103341">
    <property type="protein sequence ID" value="VDM78915.1"/>
    <property type="molecule type" value="Genomic_DNA"/>
</dbReference>
<organism evidence="2 3">
    <name type="scientific">Strongylus vulgaris</name>
    <name type="common">Blood worm</name>
    <dbReference type="NCBI Taxonomy" id="40348"/>
    <lineage>
        <taxon>Eukaryota</taxon>
        <taxon>Metazoa</taxon>
        <taxon>Ecdysozoa</taxon>
        <taxon>Nematoda</taxon>
        <taxon>Chromadorea</taxon>
        <taxon>Rhabditida</taxon>
        <taxon>Rhabditina</taxon>
        <taxon>Rhabditomorpha</taxon>
        <taxon>Strongyloidea</taxon>
        <taxon>Strongylidae</taxon>
        <taxon>Strongylus</taxon>
    </lineage>
</organism>
<evidence type="ECO:0000256" key="1">
    <source>
        <dbReference type="SAM" id="MobiDB-lite"/>
    </source>
</evidence>
<evidence type="ECO:0000313" key="2">
    <source>
        <dbReference type="EMBL" id="VDM78915.1"/>
    </source>
</evidence>
<feature type="region of interest" description="Disordered" evidence="1">
    <location>
        <begin position="1"/>
        <end position="53"/>
    </location>
</feature>
<dbReference type="AlphaFoldDB" id="A0A3P7L812"/>
<proteinExistence type="predicted"/>